<proteinExistence type="predicted"/>
<dbReference type="RefSeq" id="WP_149782940.1">
    <property type="nucleotide sequence ID" value="NZ_BAAADP010000001.1"/>
</dbReference>
<feature type="transmembrane region" description="Helical" evidence="1">
    <location>
        <begin position="118"/>
        <end position="140"/>
    </location>
</feature>
<keyword evidence="4" id="KW-1185">Reference proteome</keyword>
<organism evidence="3 4">
    <name type="scientific">Halorubrum aquaticum</name>
    <dbReference type="NCBI Taxonomy" id="387340"/>
    <lineage>
        <taxon>Archaea</taxon>
        <taxon>Methanobacteriati</taxon>
        <taxon>Methanobacteriota</taxon>
        <taxon>Stenosarchaea group</taxon>
        <taxon>Halobacteria</taxon>
        <taxon>Halobacteriales</taxon>
        <taxon>Haloferacaceae</taxon>
        <taxon>Halorubrum</taxon>
    </lineage>
</organism>
<evidence type="ECO:0000259" key="2">
    <source>
        <dbReference type="Pfam" id="PF24035"/>
    </source>
</evidence>
<evidence type="ECO:0000313" key="3">
    <source>
        <dbReference type="EMBL" id="SFH31798.1"/>
    </source>
</evidence>
<keyword evidence="1" id="KW-0472">Membrane</keyword>
<evidence type="ECO:0000256" key="1">
    <source>
        <dbReference type="SAM" id="Phobius"/>
    </source>
</evidence>
<feature type="transmembrane region" description="Helical" evidence="1">
    <location>
        <begin position="146"/>
        <end position="165"/>
    </location>
</feature>
<protein>
    <recommendedName>
        <fullName evidence="2">DUF7344 domain-containing protein</fullName>
    </recommendedName>
</protein>
<dbReference type="InterPro" id="IPR055768">
    <property type="entry name" value="DUF7344"/>
</dbReference>
<evidence type="ECO:0000313" key="4">
    <source>
        <dbReference type="Proteomes" id="UP000323537"/>
    </source>
</evidence>
<dbReference type="OrthoDB" id="331021at2157"/>
<dbReference type="Pfam" id="PF24035">
    <property type="entry name" value="DUF7344"/>
    <property type="match status" value="1"/>
</dbReference>
<gene>
    <name evidence="3" type="ORF">SAMN04488066_101141</name>
</gene>
<sequence>MAITDRYGGIPETEIHDLLRNERRRQAIKHLQDTVGTTTLRDLAETIAEHETGESPPPKNIRNSVYNSLHQTHLPKLDRRGIVEYESDRKTIRLTEDARSVDVYMEVVTPYGITWSEYYSMLGTLSLFVVLAALIGVPMVAAFEPILWVSLFLAAFAASLGYQLWRERWVYLNALFG</sequence>
<dbReference type="AlphaFoldDB" id="A0A1I2Z1M6"/>
<keyword evidence="1" id="KW-1133">Transmembrane helix</keyword>
<dbReference type="Proteomes" id="UP000323537">
    <property type="component" value="Unassembled WGS sequence"/>
</dbReference>
<dbReference type="EMBL" id="FOPZ01000001">
    <property type="protein sequence ID" value="SFH31798.1"/>
    <property type="molecule type" value="Genomic_DNA"/>
</dbReference>
<name>A0A1I2Z1M6_9EURY</name>
<reference evidence="3 4" key="1">
    <citation type="submission" date="2016-10" db="EMBL/GenBank/DDBJ databases">
        <authorList>
            <person name="Varghese N."/>
            <person name="Submissions S."/>
        </authorList>
    </citation>
    <scope>NUCLEOTIDE SEQUENCE [LARGE SCALE GENOMIC DNA]</scope>
    <source>
        <strain evidence="3 4">CGMCC 1.6377</strain>
    </source>
</reference>
<accession>A0A1I2Z1M6</accession>
<keyword evidence="1" id="KW-0812">Transmembrane</keyword>
<feature type="domain" description="DUF7344" evidence="2">
    <location>
        <begin position="16"/>
        <end position="93"/>
    </location>
</feature>